<dbReference type="EMBL" id="JARKHS020020763">
    <property type="protein sequence ID" value="KAK8770654.1"/>
    <property type="molecule type" value="Genomic_DNA"/>
</dbReference>
<dbReference type="EMBL" id="JARKHS020000127">
    <property type="protein sequence ID" value="KAK8789115.1"/>
    <property type="molecule type" value="Genomic_DNA"/>
</dbReference>
<dbReference type="AlphaFoldDB" id="A0AAQ4FRJ5"/>
<sequence length="95" mass="11043">MIREVLHTFPAYSQVCTDAQSLEVQRGIKGCVHVSKRRTAFLRIAHHLRMPWMTAVWRWKREVSDCKQTLVHGKQNLTCQACSFAACKTAMLRRK</sequence>
<proteinExistence type="predicted"/>
<keyword evidence="3" id="KW-1185">Reference proteome</keyword>
<dbReference type="Proteomes" id="UP001321473">
    <property type="component" value="Unassembled WGS sequence"/>
</dbReference>
<gene>
    <name evidence="1" type="ORF">V5799_012881</name>
    <name evidence="2" type="ORF">V5799_021109</name>
</gene>
<evidence type="ECO:0000313" key="2">
    <source>
        <dbReference type="EMBL" id="KAK8789115.1"/>
    </source>
</evidence>
<protein>
    <submittedName>
        <fullName evidence="2">Uncharacterized protein</fullName>
    </submittedName>
</protein>
<accession>A0AAQ4FRJ5</accession>
<reference evidence="2 3" key="1">
    <citation type="journal article" date="2023" name="Arcadia Sci">
        <title>De novo assembly of a long-read Amblyomma americanum tick genome.</title>
        <authorList>
            <person name="Chou S."/>
            <person name="Poskanzer K.E."/>
            <person name="Rollins M."/>
            <person name="Thuy-Boun P.S."/>
        </authorList>
    </citation>
    <scope>NUCLEOTIDE SEQUENCE [LARGE SCALE GENOMIC DNA]</scope>
    <source>
        <strain evidence="2">F_SG_1</strain>
        <tissue evidence="2">Salivary glands</tissue>
    </source>
</reference>
<evidence type="ECO:0000313" key="1">
    <source>
        <dbReference type="EMBL" id="KAK8770654.1"/>
    </source>
</evidence>
<organism evidence="2 3">
    <name type="scientific">Amblyomma americanum</name>
    <name type="common">Lone star tick</name>
    <dbReference type="NCBI Taxonomy" id="6943"/>
    <lineage>
        <taxon>Eukaryota</taxon>
        <taxon>Metazoa</taxon>
        <taxon>Ecdysozoa</taxon>
        <taxon>Arthropoda</taxon>
        <taxon>Chelicerata</taxon>
        <taxon>Arachnida</taxon>
        <taxon>Acari</taxon>
        <taxon>Parasitiformes</taxon>
        <taxon>Ixodida</taxon>
        <taxon>Ixodoidea</taxon>
        <taxon>Ixodidae</taxon>
        <taxon>Amblyomminae</taxon>
        <taxon>Amblyomma</taxon>
    </lineage>
</organism>
<evidence type="ECO:0000313" key="3">
    <source>
        <dbReference type="Proteomes" id="UP001321473"/>
    </source>
</evidence>
<reference evidence="2" key="3">
    <citation type="submission" date="2024-02" db="EMBL/GenBank/DDBJ databases">
        <authorList>
            <person name="Mcdaniel E.A."/>
            <person name="Celebi F.M."/>
            <person name="Reiter T."/>
            <person name="Weiss E.C."/>
            <person name="Chou S."/>
        </authorList>
    </citation>
    <scope>NUCLEOTIDE SEQUENCE</scope>
    <source>
        <strain evidence="2">F_SG_1</strain>
        <tissue evidence="2">Salivary glands</tissue>
    </source>
</reference>
<reference evidence="2" key="2">
    <citation type="submission" date="2023-03" db="EMBL/GenBank/DDBJ databases">
        <authorList>
            <person name="Thuy-Boun P."/>
        </authorList>
    </citation>
    <scope>NUCLEOTIDE SEQUENCE</scope>
    <source>
        <strain evidence="2">F_SG_1</strain>
        <tissue evidence="2">Salivary glands</tissue>
    </source>
</reference>
<comment type="caution">
    <text evidence="2">The sequence shown here is derived from an EMBL/GenBank/DDBJ whole genome shotgun (WGS) entry which is preliminary data.</text>
</comment>
<name>A0AAQ4FRJ5_AMBAM</name>